<evidence type="ECO:0000256" key="4">
    <source>
        <dbReference type="SAM" id="SignalP"/>
    </source>
</evidence>
<feature type="chain" id="PRO_5002753382" evidence="4">
    <location>
        <begin position="21"/>
        <end position="403"/>
    </location>
</feature>
<keyword evidence="1 2" id="KW-0443">Lipid metabolism</keyword>
<evidence type="ECO:0000256" key="1">
    <source>
        <dbReference type="ARBA" id="ARBA00023098"/>
    </source>
</evidence>
<dbReference type="EMBL" id="CP000927">
    <property type="protein sequence ID" value="ABZ71091.1"/>
    <property type="molecule type" value="Genomic_DNA"/>
</dbReference>
<gene>
    <name evidence="6" type="ordered locus">Caul_1962</name>
</gene>
<accession>B0T5T3</accession>
<keyword evidence="4" id="KW-0732">Signal</keyword>
<dbReference type="OrthoDB" id="323481at2"/>
<feature type="domain" description="PNPLA" evidence="5">
    <location>
        <begin position="75"/>
        <end position="270"/>
    </location>
</feature>
<reference evidence="6" key="1">
    <citation type="submission" date="2008-01" db="EMBL/GenBank/DDBJ databases">
        <title>Complete sequence of chromosome of Caulobacter sp. K31.</title>
        <authorList>
            <consortium name="US DOE Joint Genome Institute"/>
            <person name="Copeland A."/>
            <person name="Lucas S."/>
            <person name="Lapidus A."/>
            <person name="Barry K."/>
            <person name="Glavina del Rio T."/>
            <person name="Dalin E."/>
            <person name="Tice H."/>
            <person name="Pitluck S."/>
            <person name="Bruce D."/>
            <person name="Goodwin L."/>
            <person name="Thompson L.S."/>
            <person name="Brettin T."/>
            <person name="Detter J.C."/>
            <person name="Han C."/>
            <person name="Schmutz J."/>
            <person name="Larimer F."/>
            <person name="Land M."/>
            <person name="Hauser L."/>
            <person name="Kyrpides N."/>
            <person name="Kim E."/>
            <person name="Stephens C."/>
            <person name="Richardson P."/>
        </authorList>
    </citation>
    <scope>NUCLEOTIDE SEQUENCE [LARGE SCALE GENOMIC DNA]</scope>
    <source>
        <strain evidence="6">K31</strain>
    </source>
</reference>
<sequence precursor="true">MKWTSTWLALTLATVSLGLAACGTISRPEDGVLQTPVPLRAVTDPRINARDSVRLRALEGEIVGRMSASGDASILSISGGGANGAYGAGVIVGWTKAGDRPSFPIVTGVSTGALTAPFAFLGPDWDDELAAAYAGGQAHQLLNWRRLAALVAPSLYSPTTLRDLIQHSVTPQMLSQIAAEHAKGRRLLVVTTNLDTEETIIWDMGLIATQGGPQGLRLFRDVLLASASIPGVFPPVIIGARSSDGRVVGEMHVDGGVNTPFLAVPEGLLLWTAPSSLATGSGLYVLVNSKVAPDRQITRGRLPDILRRSYDSGSKASLRAHLAVNVAFAKRNGMAIYVASIPSDLQASSLDFNQNAMRALFEAGRNSGMSGQAWRSVANLAEPSSPSPSAPGPSATPPARAVP</sequence>
<feature type="compositionally biased region" description="Pro residues" evidence="3">
    <location>
        <begin position="385"/>
        <end position="396"/>
    </location>
</feature>
<dbReference type="SUPFAM" id="SSF52151">
    <property type="entry name" value="FabD/lysophospholipase-like"/>
    <property type="match status" value="1"/>
</dbReference>
<dbReference type="HOGENOM" id="CLU_048550_0_0_5"/>
<dbReference type="GO" id="GO:0016042">
    <property type="term" value="P:lipid catabolic process"/>
    <property type="evidence" value="ECO:0007669"/>
    <property type="project" value="UniProtKB-UniRule"/>
</dbReference>
<feature type="active site" description="Proton acceptor" evidence="2">
    <location>
        <position position="254"/>
    </location>
</feature>
<feature type="signal peptide" evidence="4">
    <location>
        <begin position="1"/>
        <end position="20"/>
    </location>
</feature>
<dbReference type="Pfam" id="PF01734">
    <property type="entry name" value="Patatin"/>
    <property type="match status" value="1"/>
</dbReference>
<dbReference type="AlphaFoldDB" id="B0T5T3"/>
<feature type="short sequence motif" description="DGA/G" evidence="2">
    <location>
        <begin position="254"/>
        <end position="256"/>
    </location>
</feature>
<dbReference type="Gene3D" id="3.40.1090.10">
    <property type="entry name" value="Cytosolic phospholipase A2 catalytic domain"/>
    <property type="match status" value="1"/>
</dbReference>
<feature type="region of interest" description="Disordered" evidence="3">
    <location>
        <begin position="372"/>
        <end position="403"/>
    </location>
</feature>
<evidence type="ECO:0000259" key="5">
    <source>
        <dbReference type="PROSITE" id="PS51635"/>
    </source>
</evidence>
<evidence type="ECO:0000256" key="3">
    <source>
        <dbReference type="SAM" id="MobiDB-lite"/>
    </source>
</evidence>
<organism evidence="6">
    <name type="scientific">Caulobacter sp. (strain K31)</name>
    <dbReference type="NCBI Taxonomy" id="366602"/>
    <lineage>
        <taxon>Bacteria</taxon>
        <taxon>Pseudomonadati</taxon>
        <taxon>Pseudomonadota</taxon>
        <taxon>Alphaproteobacteria</taxon>
        <taxon>Caulobacterales</taxon>
        <taxon>Caulobacteraceae</taxon>
        <taxon>Caulobacter</taxon>
    </lineage>
</organism>
<proteinExistence type="predicted"/>
<keyword evidence="2" id="KW-0442">Lipid degradation</keyword>
<dbReference type="eggNOG" id="COG1752">
    <property type="taxonomic scope" value="Bacteria"/>
</dbReference>
<dbReference type="STRING" id="366602.Caul_1962"/>
<feature type="active site" description="Nucleophile" evidence="2">
    <location>
        <position position="110"/>
    </location>
</feature>
<dbReference type="InterPro" id="IPR002641">
    <property type="entry name" value="PNPLA_dom"/>
</dbReference>
<evidence type="ECO:0000313" key="6">
    <source>
        <dbReference type="EMBL" id="ABZ71091.1"/>
    </source>
</evidence>
<dbReference type="GO" id="GO:0016787">
    <property type="term" value="F:hydrolase activity"/>
    <property type="evidence" value="ECO:0007669"/>
    <property type="project" value="UniProtKB-UniRule"/>
</dbReference>
<feature type="short sequence motif" description="GXGXXG" evidence="2">
    <location>
        <begin position="79"/>
        <end position="84"/>
    </location>
</feature>
<evidence type="ECO:0000256" key="2">
    <source>
        <dbReference type="PROSITE-ProRule" id="PRU01161"/>
    </source>
</evidence>
<dbReference type="KEGG" id="cak:Caul_1962"/>
<keyword evidence="2" id="KW-0378">Hydrolase</keyword>
<name>B0T5T3_CAUSK</name>
<feature type="short sequence motif" description="GXSXG" evidence="2">
    <location>
        <begin position="108"/>
        <end position="112"/>
    </location>
</feature>
<protein>
    <submittedName>
        <fullName evidence="6">Patatin</fullName>
    </submittedName>
</protein>
<dbReference type="InterPro" id="IPR016035">
    <property type="entry name" value="Acyl_Trfase/lysoPLipase"/>
</dbReference>
<dbReference type="PROSITE" id="PS51635">
    <property type="entry name" value="PNPLA"/>
    <property type="match status" value="1"/>
</dbReference>
<dbReference type="PROSITE" id="PS51257">
    <property type="entry name" value="PROKAR_LIPOPROTEIN"/>
    <property type="match status" value="1"/>
</dbReference>